<reference evidence="2" key="2">
    <citation type="submission" date="2025-08" db="UniProtKB">
        <authorList>
            <consortium name="Ensembl"/>
        </authorList>
    </citation>
    <scope>IDENTIFICATION</scope>
</reference>
<dbReference type="Proteomes" id="UP000265080">
    <property type="component" value="Chromosome 11"/>
</dbReference>
<accession>A0A3P8RL84</accession>
<dbReference type="STRING" id="161767.ENSAPEP00000001243"/>
<proteinExistence type="predicted"/>
<evidence type="ECO:0000313" key="2">
    <source>
        <dbReference type="Ensembl" id="ENSAPEP00000001243.1"/>
    </source>
</evidence>
<feature type="region of interest" description="Disordered" evidence="1">
    <location>
        <begin position="224"/>
        <end position="243"/>
    </location>
</feature>
<evidence type="ECO:0000313" key="3">
    <source>
        <dbReference type="Proteomes" id="UP000265080"/>
    </source>
</evidence>
<keyword evidence="3" id="KW-1185">Reference proteome</keyword>
<reference evidence="2 3" key="1">
    <citation type="submission" date="2018-03" db="EMBL/GenBank/DDBJ databases">
        <title>Finding Nemo's genes: A chromosome-scale reference assembly of the genome of the orange clownfish Amphiprion percula.</title>
        <authorList>
            <person name="Lehmann R."/>
        </authorList>
    </citation>
    <scope>NUCLEOTIDE SEQUENCE</scope>
</reference>
<protein>
    <submittedName>
        <fullName evidence="2">Uncharacterized protein</fullName>
    </submittedName>
</protein>
<dbReference type="GeneTree" id="ENSGT00740000116948"/>
<dbReference type="OMA" id="SKASEYH"/>
<dbReference type="AlphaFoldDB" id="A0A3P8RL84"/>
<name>A0A3P8RL84_AMPPE</name>
<sequence length="243" mass="27203">MTRSSDQHSVSLRIQRMTTLLNEKENSLRKLKETLRKSQQQGEESFLQGKDLHARLTNPRGLVTSSIQLEKAKLEEEVKELRLKITELESLVSSQQAELGKWKNRAIKLKVKSKAEADKPSSPCTPTKRAFPMTSDSSHLFSSPKKCLVAPKKNLDSPRKALESPRKLLDSPKSGFFDIGGSSELLSRACPKQFFDNSSLGTIADVSYVPDTADAEKDAVVGASKKEEWWPQSPKQEEMCKTQ</sequence>
<reference evidence="2" key="3">
    <citation type="submission" date="2025-09" db="UniProtKB">
        <authorList>
            <consortium name="Ensembl"/>
        </authorList>
    </citation>
    <scope>IDENTIFICATION</scope>
</reference>
<dbReference type="Ensembl" id="ENSAPET00000001275.1">
    <property type="protein sequence ID" value="ENSAPEP00000001243.1"/>
    <property type="gene ID" value="ENSAPEG00000000949.1"/>
</dbReference>
<feature type="region of interest" description="Disordered" evidence="1">
    <location>
        <begin position="114"/>
        <end position="137"/>
    </location>
</feature>
<organism evidence="2 3">
    <name type="scientific">Amphiprion percula</name>
    <name type="common">Orange clownfish</name>
    <name type="synonym">Lutjanus percula</name>
    <dbReference type="NCBI Taxonomy" id="161767"/>
    <lineage>
        <taxon>Eukaryota</taxon>
        <taxon>Metazoa</taxon>
        <taxon>Chordata</taxon>
        <taxon>Craniata</taxon>
        <taxon>Vertebrata</taxon>
        <taxon>Euteleostomi</taxon>
        <taxon>Actinopterygii</taxon>
        <taxon>Neopterygii</taxon>
        <taxon>Teleostei</taxon>
        <taxon>Neoteleostei</taxon>
        <taxon>Acanthomorphata</taxon>
        <taxon>Ovalentaria</taxon>
        <taxon>Pomacentridae</taxon>
        <taxon>Amphiprion</taxon>
    </lineage>
</organism>
<evidence type="ECO:0000256" key="1">
    <source>
        <dbReference type="SAM" id="MobiDB-lite"/>
    </source>
</evidence>
<feature type="region of interest" description="Disordered" evidence="1">
    <location>
        <begin position="34"/>
        <end position="60"/>
    </location>
</feature>